<sequence length="92" mass="9534">MTQLPAATKAVPRTKATTSHVRASAVPPNAAQPQAKKAAPQTKTATDPKASQAPHPTTTNPAPWAPTTTSHAKDVTAKVARCSSKKTMNPRA</sequence>
<accession>A0ABP8BSR3</accession>
<feature type="compositionally biased region" description="Low complexity" evidence="1">
    <location>
        <begin position="23"/>
        <end position="69"/>
    </location>
</feature>
<organism evidence="2 3">
    <name type="scientific">Actinomadura meridiana</name>
    <dbReference type="NCBI Taxonomy" id="559626"/>
    <lineage>
        <taxon>Bacteria</taxon>
        <taxon>Bacillati</taxon>
        <taxon>Actinomycetota</taxon>
        <taxon>Actinomycetes</taxon>
        <taxon>Streptosporangiales</taxon>
        <taxon>Thermomonosporaceae</taxon>
        <taxon>Actinomadura</taxon>
    </lineage>
</organism>
<name>A0ABP8BSR3_9ACTN</name>
<evidence type="ECO:0000313" key="2">
    <source>
        <dbReference type="EMBL" id="GAA4224034.1"/>
    </source>
</evidence>
<dbReference type="EMBL" id="BAABAS010000001">
    <property type="protein sequence ID" value="GAA4224034.1"/>
    <property type="molecule type" value="Genomic_DNA"/>
</dbReference>
<keyword evidence="3" id="KW-1185">Reference proteome</keyword>
<proteinExistence type="predicted"/>
<comment type="caution">
    <text evidence="2">The sequence shown here is derived from an EMBL/GenBank/DDBJ whole genome shotgun (WGS) entry which is preliminary data.</text>
</comment>
<protein>
    <submittedName>
        <fullName evidence="2">Uncharacterized protein</fullName>
    </submittedName>
</protein>
<dbReference type="Proteomes" id="UP001501710">
    <property type="component" value="Unassembled WGS sequence"/>
</dbReference>
<evidence type="ECO:0000256" key="1">
    <source>
        <dbReference type="SAM" id="MobiDB-lite"/>
    </source>
</evidence>
<reference evidence="3" key="1">
    <citation type="journal article" date="2019" name="Int. J. Syst. Evol. Microbiol.">
        <title>The Global Catalogue of Microorganisms (GCM) 10K type strain sequencing project: providing services to taxonomists for standard genome sequencing and annotation.</title>
        <authorList>
            <consortium name="The Broad Institute Genomics Platform"/>
            <consortium name="The Broad Institute Genome Sequencing Center for Infectious Disease"/>
            <person name="Wu L."/>
            <person name="Ma J."/>
        </authorList>
    </citation>
    <scope>NUCLEOTIDE SEQUENCE [LARGE SCALE GENOMIC DNA]</scope>
    <source>
        <strain evidence="3">JCM 17440</strain>
    </source>
</reference>
<feature type="region of interest" description="Disordered" evidence="1">
    <location>
        <begin position="1"/>
        <end position="92"/>
    </location>
</feature>
<evidence type="ECO:0000313" key="3">
    <source>
        <dbReference type="Proteomes" id="UP001501710"/>
    </source>
</evidence>
<gene>
    <name evidence="2" type="ORF">GCM10022254_02630</name>
</gene>